<feature type="transmembrane region" description="Helical" evidence="5">
    <location>
        <begin position="336"/>
        <end position="353"/>
    </location>
</feature>
<feature type="transmembrane region" description="Helical" evidence="5">
    <location>
        <begin position="50"/>
        <end position="69"/>
    </location>
</feature>
<dbReference type="Gene3D" id="1.20.1250.20">
    <property type="entry name" value="MFS general substrate transporter like domains"/>
    <property type="match status" value="2"/>
</dbReference>
<protein>
    <submittedName>
        <fullName evidence="6">MFS transporter</fullName>
    </submittedName>
</protein>
<dbReference type="InterPro" id="IPR036259">
    <property type="entry name" value="MFS_trans_sf"/>
</dbReference>
<keyword evidence="4 5" id="KW-0472">Membrane</keyword>
<feature type="transmembrane region" description="Helical" evidence="5">
    <location>
        <begin position="105"/>
        <end position="123"/>
    </location>
</feature>
<feature type="transmembrane region" description="Helical" evidence="5">
    <location>
        <begin position="304"/>
        <end position="324"/>
    </location>
</feature>
<dbReference type="GO" id="GO:0016020">
    <property type="term" value="C:membrane"/>
    <property type="evidence" value="ECO:0007669"/>
    <property type="project" value="UniProtKB-SubCell"/>
</dbReference>
<gene>
    <name evidence="6" type="ORF">G3M58_64005</name>
</gene>
<dbReference type="Pfam" id="PF07690">
    <property type="entry name" value="MFS_1"/>
    <property type="match status" value="1"/>
</dbReference>
<feature type="transmembrane region" description="Helical" evidence="5">
    <location>
        <begin position="253"/>
        <end position="274"/>
    </location>
</feature>
<dbReference type="GO" id="GO:0022857">
    <property type="term" value="F:transmembrane transporter activity"/>
    <property type="evidence" value="ECO:0007669"/>
    <property type="project" value="InterPro"/>
</dbReference>
<feature type="transmembrane region" description="Helical" evidence="5">
    <location>
        <begin position="144"/>
        <end position="165"/>
    </location>
</feature>
<feature type="transmembrane region" description="Helical" evidence="5">
    <location>
        <begin position="211"/>
        <end position="233"/>
    </location>
</feature>
<dbReference type="AlphaFoldDB" id="A0A6G3XIA1"/>
<dbReference type="CDD" id="cd17393">
    <property type="entry name" value="MFS_MosC_like"/>
    <property type="match status" value="1"/>
</dbReference>
<feature type="transmembrane region" description="Helical" evidence="5">
    <location>
        <begin position="281"/>
        <end position="298"/>
    </location>
</feature>
<keyword evidence="3 5" id="KW-1133">Transmembrane helix</keyword>
<reference evidence="6" key="1">
    <citation type="submission" date="2020-01" db="EMBL/GenBank/DDBJ databases">
        <title>Insect and environment-associated Actinomycetes.</title>
        <authorList>
            <person name="Currrie C."/>
            <person name="Chevrette M."/>
            <person name="Carlson C."/>
            <person name="Stubbendieck R."/>
            <person name="Wendt-Pienkowski E."/>
        </authorList>
    </citation>
    <scope>NUCLEOTIDE SEQUENCE</scope>
    <source>
        <strain evidence="6">SID7499</strain>
    </source>
</reference>
<proteinExistence type="predicted"/>
<evidence type="ECO:0000256" key="2">
    <source>
        <dbReference type="ARBA" id="ARBA00022692"/>
    </source>
</evidence>
<dbReference type="EMBL" id="JAAGMN010006707">
    <property type="protein sequence ID" value="NEE17322.1"/>
    <property type="molecule type" value="Genomic_DNA"/>
</dbReference>
<dbReference type="PANTHER" id="PTHR23514">
    <property type="entry name" value="BYPASS OF STOP CODON PROTEIN 6"/>
    <property type="match status" value="1"/>
</dbReference>
<dbReference type="InterPro" id="IPR011701">
    <property type="entry name" value="MFS"/>
</dbReference>
<keyword evidence="2 5" id="KW-0812">Transmembrane</keyword>
<dbReference type="InterPro" id="IPR051788">
    <property type="entry name" value="MFS_Transporter"/>
</dbReference>
<evidence type="ECO:0000256" key="5">
    <source>
        <dbReference type="SAM" id="Phobius"/>
    </source>
</evidence>
<evidence type="ECO:0000256" key="1">
    <source>
        <dbReference type="ARBA" id="ARBA00004141"/>
    </source>
</evidence>
<evidence type="ECO:0000256" key="3">
    <source>
        <dbReference type="ARBA" id="ARBA00022989"/>
    </source>
</evidence>
<accession>A0A6G3XIA1</accession>
<evidence type="ECO:0000313" key="6">
    <source>
        <dbReference type="EMBL" id="NEE17322.1"/>
    </source>
</evidence>
<dbReference type="SUPFAM" id="SSF103473">
    <property type="entry name" value="MFS general substrate transporter"/>
    <property type="match status" value="1"/>
</dbReference>
<sequence length="410" mass="40727">MTPPLSPPGRELRAARRSVSGYFFVNGVAFSSWVARIPDIKDRAGLGDGLLGAALLVAAVGTVLGLTAAGRFVDRLGADTISRAASTAVALGLVGPGLAPDLPVLIVALLFFGLAGGAYNVSMNAQAVAVDRAYGRQIITSFHAVYSVGALVGSAVGAATVRLGIEPSASLPLLAVALAAGAWACGRGPGSAVTSQPSGEPVGRGGRVEAFNGRILLIGACCFACLLAEGAVADWSGVYLKEDVGLSATFAPAGYMAFSVTMAAGRLVGDLLAVSIGAMRLVFWCALLSSAGLTAGLLSGRGTVALLGFGVFGAGLSCVMPQMFKAAGSQVPDGTGRAVAAVATLGYAGLLSGPPAIGLAAHVVGLPLALGLLVVLMLAVAVASRIIASWPTPSGPDAGRRGHGQGQPTR</sequence>
<comment type="caution">
    <text evidence="6">The sequence shown here is derived from an EMBL/GenBank/DDBJ whole genome shotgun (WGS) entry which is preliminary data.</text>
</comment>
<evidence type="ECO:0000256" key="4">
    <source>
        <dbReference type="ARBA" id="ARBA00023136"/>
    </source>
</evidence>
<dbReference type="PANTHER" id="PTHR23514:SF13">
    <property type="entry name" value="INNER MEMBRANE PROTEIN YBJJ"/>
    <property type="match status" value="1"/>
</dbReference>
<comment type="subcellular location">
    <subcellularLocation>
        <location evidence="1">Membrane</location>
        <topology evidence="1">Multi-pass membrane protein</topology>
    </subcellularLocation>
</comment>
<name>A0A6G3XIA1_9ACTN</name>
<organism evidence="6">
    <name type="scientific">Streptomyces sp. SID7499</name>
    <dbReference type="NCBI Taxonomy" id="2706086"/>
    <lineage>
        <taxon>Bacteria</taxon>
        <taxon>Bacillati</taxon>
        <taxon>Actinomycetota</taxon>
        <taxon>Actinomycetes</taxon>
        <taxon>Kitasatosporales</taxon>
        <taxon>Streptomycetaceae</taxon>
        <taxon>Streptomyces</taxon>
    </lineage>
</organism>
<feature type="transmembrane region" description="Helical" evidence="5">
    <location>
        <begin position="359"/>
        <end position="383"/>
    </location>
</feature>
<feature type="transmembrane region" description="Helical" evidence="5">
    <location>
        <begin position="21"/>
        <end position="38"/>
    </location>
</feature>